<dbReference type="Gene3D" id="3.30.450.20">
    <property type="entry name" value="PAS domain"/>
    <property type="match status" value="1"/>
</dbReference>
<accession>A0ABV2EHE0</accession>
<keyword evidence="9" id="KW-1185">Reference proteome</keyword>
<dbReference type="PANTHER" id="PTHR43531:SF11">
    <property type="entry name" value="METHYL-ACCEPTING CHEMOTAXIS PROTEIN 3"/>
    <property type="match status" value="1"/>
</dbReference>
<dbReference type="Proteomes" id="UP001549110">
    <property type="component" value="Unassembled WGS sequence"/>
</dbReference>
<evidence type="ECO:0000313" key="9">
    <source>
        <dbReference type="Proteomes" id="UP001549110"/>
    </source>
</evidence>
<evidence type="ECO:0000256" key="1">
    <source>
        <dbReference type="ARBA" id="ARBA00022500"/>
    </source>
</evidence>
<evidence type="ECO:0000256" key="5">
    <source>
        <dbReference type="SAM" id="Phobius"/>
    </source>
</evidence>
<dbReference type="SUPFAM" id="SSF58104">
    <property type="entry name" value="Methyl-accepting chemotaxis protein (MCP) signaling domain"/>
    <property type="match status" value="1"/>
</dbReference>
<sequence>MLARLSIAGKLLLAAGCAIGALLLLAAALVAANASGMVRSLSNDNAEALAGKAAAEVASDIGEIQGLGRSMAGSLGAAHAAGIHDRKALAEIIKPAASASPMILGAWFMEVPNALDGQDAAHLGDTAAGSNKLGQFTPYWVNDGGQIELEPLDTGSDYDQPFFQTTFRSGKAAIVEPYPYEVGGKTISMTSVTFPVTSGGKLIGVAGLDLALDDISSQLGALRPFGDGRVMLVSPAANWVSHPEAQLRMKPYADAGLAELKGAMSGGKPVLLSGLDLPGGKVERLVTPAPLPGLDSTWAVVMDVRTSHITGPARKLAIWLAVGGLAILALVLGALFLAVDKLVRQPLAGITAAVGELSAGRYDKAVRGADKHDEVGEIARALDGFRHGLAENRDLRAGQEAANAAAEAARQRAEAERAAVAEQQAIVVTALARALEHLAQGDLTARVEAQVAPEYESLKHDFNVAMSQLQNTMGVVVGVASSMRSGAGEISKAADDLSRRTEQQAASLEETAAALDQITATVRKTAEGAGHAQGVVETARANAADSADVVQRATAAMGQIEDSSKQIGQIIGVIDEIAFQTNLLALNAGVEAARAGEAGKGFAVVASEVRALAQRSAEAAKEIKALINASSAQVGQGVSLVADTGRVLQLIVSQVAEINGIVTEIAASAQEQAVGLHQVNSAVNQMDQVTQQNAAMVEESTAASHALAGEASELADLIGQFKTGQQASDAVPPQRPTPRLAVAGGTRVAAEEDWTEF</sequence>
<protein>
    <submittedName>
        <fullName evidence="8">Methyl-accepting chemotaxis protein</fullName>
    </submittedName>
</protein>
<evidence type="ECO:0000313" key="8">
    <source>
        <dbReference type="EMBL" id="MET3526449.1"/>
    </source>
</evidence>
<keyword evidence="3" id="KW-0807">Transducer</keyword>
<keyword evidence="5" id="KW-1133">Transmembrane helix</keyword>
<organism evidence="8 9">
    <name type="scientific">Phenylobacterium koreense</name>
    <dbReference type="NCBI Taxonomy" id="266125"/>
    <lineage>
        <taxon>Bacteria</taxon>
        <taxon>Pseudomonadati</taxon>
        <taxon>Pseudomonadota</taxon>
        <taxon>Alphaproteobacteria</taxon>
        <taxon>Caulobacterales</taxon>
        <taxon>Caulobacteraceae</taxon>
        <taxon>Phenylobacterium</taxon>
    </lineage>
</organism>
<comment type="similarity">
    <text evidence="2">Belongs to the methyl-accepting chemotaxis (MCP) protein family.</text>
</comment>
<evidence type="ECO:0000256" key="4">
    <source>
        <dbReference type="SAM" id="Coils"/>
    </source>
</evidence>
<evidence type="ECO:0000256" key="2">
    <source>
        <dbReference type="ARBA" id="ARBA00029447"/>
    </source>
</evidence>
<evidence type="ECO:0000259" key="6">
    <source>
        <dbReference type="PROSITE" id="PS50111"/>
    </source>
</evidence>
<evidence type="ECO:0000256" key="3">
    <source>
        <dbReference type="PROSITE-ProRule" id="PRU00284"/>
    </source>
</evidence>
<feature type="domain" description="HAMP" evidence="7">
    <location>
        <begin position="341"/>
        <end position="394"/>
    </location>
</feature>
<comment type="caution">
    <text evidence="8">The sequence shown here is derived from an EMBL/GenBank/DDBJ whole genome shotgun (WGS) entry which is preliminary data.</text>
</comment>
<evidence type="ECO:0000259" key="7">
    <source>
        <dbReference type="PROSITE" id="PS50885"/>
    </source>
</evidence>
<dbReference type="InterPro" id="IPR004089">
    <property type="entry name" value="MCPsignal_dom"/>
</dbReference>
<feature type="domain" description="HAMP" evidence="7">
    <location>
        <begin position="428"/>
        <end position="474"/>
    </location>
</feature>
<keyword evidence="4" id="KW-0175">Coiled coil</keyword>
<gene>
    <name evidence="8" type="ORF">ABID41_001544</name>
</gene>
<name>A0ABV2EHE0_9CAUL</name>
<dbReference type="InterPro" id="IPR051310">
    <property type="entry name" value="MCP_chemotaxis"/>
</dbReference>
<dbReference type="CDD" id="cd11386">
    <property type="entry name" value="MCP_signal"/>
    <property type="match status" value="1"/>
</dbReference>
<dbReference type="SMART" id="SM00283">
    <property type="entry name" value="MA"/>
    <property type="match status" value="1"/>
</dbReference>
<dbReference type="CDD" id="cd12913">
    <property type="entry name" value="PDC1_MCP_like"/>
    <property type="match status" value="1"/>
</dbReference>
<reference evidence="8 9" key="1">
    <citation type="submission" date="2024-06" db="EMBL/GenBank/DDBJ databases">
        <title>Genomic Encyclopedia of Type Strains, Phase IV (KMG-IV): sequencing the most valuable type-strain genomes for metagenomic binning, comparative biology and taxonomic classification.</title>
        <authorList>
            <person name="Goeker M."/>
        </authorList>
    </citation>
    <scope>NUCLEOTIDE SEQUENCE [LARGE SCALE GENOMIC DNA]</scope>
    <source>
        <strain evidence="8 9">DSM 17809</strain>
    </source>
</reference>
<dbReference type="Gene3D" id="1.10.287.950">
    <property type="entry name" value="Methyl-accepting chemotaxis protein"/>
    <property type="match status" value="1"/>
</dbReference>
<dbReference type="Pfam" id="PF00015">
    <property type="entry name" value="MCPsignal"/>
    <property type="match status" value="1"/>
</dbReference>
<dbReference type="Pfam" id="PF22673">
    <property type="entry name" value="MCP-like_PDC_1"/>
    <property type="match status" value="1"/>
</dbReference>
<keyword evidence="1" id="KW-0145">Chemotaxis</keyword>
<dbReference type="InterPro" id="IPR003660">
    <property type="entry name" value="HAMP_dom"/>
</dbReference>
<keyword evidence="5" id="KW-0472">Membrane</keyword>
<dbReference type="SUPFAM" id="SSF158472">
    <property type="entry name" value="HAMP domain-like"/>
    <property type="match status" value="1"/>
</dbReference>
<dbReference type="EMBL" id="JBEPLU010000001">
    <property type="protein sequence ID" value="MET3526449.1"/>
    <property type="molecule type" value="Genomic_DNA"/>
</dbReference>
<dbReference type="Gene3D" id="6.10.340.10">
    <property type="match status" value="1"/>
</dbReference>
<dbReference type="PROSITE" id="PS50885">
    <property type="entry name" value="HAMP"/>
    <property type="match status" value="2"/>
</dbReference>
<feature type="transmembrane region" description="Helical" evidence="5">
    <location>
        <begin position="316"/>
        <end position="339"/>
    </location>
</feature>
<dbReference type="PROSITE" id="PS50111">
    <property type="entry name" value="CHEMOTAXIS_TRANSDUC_2"/>
    <property type="match status" value="1"/>
</dbReference>
<keyword evidence="5" id="KW-0812">Transmembrane</keyword>
<dbReference type="Pfam" id="PF00672">
    <property type="entry name" value="HAMP"/>
    <property type="match status" value="2"/>
</dbReference>
<dbReference type="SMART" id="SM00304">
    <property type="entry name" value="HAMP"/>
    <property type="match status" value="2"/>
</dbReference>
<feature type="domain" description="Methyl-accepting transducer" evidence="6">
    <location>
        <begin position="479"/>
        <end position="708"/>
    </location>
</feature>
<feature type="coiled-coil region" evidence="4">
    <location>
        <begin position="396"/>
        <end position="425"/>
    </location>
</feature>
<dbReference type="PANTHER" id="PTHR43531">
    <property type="entry name" value="PROTEIN ICFG"/>
    <property type="match status" value="1"/>
</dbReference>
<proteinExistence type="inferred from homology"/>
<dbReference type="CDD" id="cd06225">
    <property type="entry name" value="HAMP"/>
    <property type="match status" value="2"/>
</dbReference>
<dbReference type="RefSeq" id="WP_331928311.1">
    <property type="nucleotide sequence ID" value="NZ_JBEPLU010000001.1"/>
</dbReference>